<dbReference type="PIRSF" id="PIRSF001434">
    <property type="entry name" value="CGS"/>
    <property type="match status" value="1"/>
</dbReference>
<dbReference type="InterPro" id="IPR054542">
    <property type="entry name" value="Cys_met_metab_PP"/>
</dbReference>
<evidence type="ECO:0000313" key="5">
    <source>
        <dbReference type="EMBL" id="AND71124.1"/>
    </source>
</evidence>
<dbReference type="GO" id="GO:0003962">
    <property type="term" value="F:cystathionine gamma-synthase activity"/>
    <property type="evidence" value="ECO:0007669"/>
    <property type="project" value="TreeGrafter"/>
</dbReference>
<dbReference type="OrthoDB" id="9805807at2"/>
<dbReference type="InterPro" id="IPR015421">
    <property type="entry name" value="PyrdxlP-dep_Trfase_major"/>
</dbReference>
<proteinExistence type="inferred from homology"/>
<dbReference type="GO" id="GO:0019343">
    <property type="term" value="P:cysteine biosynthetic process via cystathionine"/>
    <property type="evidence" value="ECO:0007669"/>
    <property type="project" value="TreeGrafter"/>
</dbReference>
<dbReference type="Gene3D" id="3.90.1150.10">
    <property type="entry name" value="Aspartate Aminotransferase, domain 1"/>
    <property type="match status" value="1"/>
</dbReference>
<evidence type="ECO:0000256" key="3">
    <source>
        <dbReference type="PIRSR" id="PIRSR001434-2"/>
    </source>
</evidence>
<keyword evidence="6" id="KW-1185">Reference proteome</keyword>
<protein>
    <submittedName>
        <fullName evidence="5">Cystathionine gamma-synthase</fullName>
    </submittedName>
</protein>
<dbReference type="RefSeq" id="WP_063674075.1">
    <property type="nucleotide sequence ID" value="NZ_CP014841.1"/>
</dbReference>
<dbReference type="CDD" id="cd00614">
    <property type="entry name" value="CGS_like"/>
    <property type="match status" value="1"/>
</dbReference>
<dbReference type="SUPFAM" id="SSF53383">
    <property type="entry name" value="PLP-dependent transferases"/>
    <property type="match status" value="1"/>
</dbReference>
<dbReference type="GO" id="GO:0019346">
    <property type="term" value="P:transsulfuration"/>
    <property type="evidence" value="ECO:0007669"/>
    <property type="project" value="InterPro"/>
</dbReference>
<dbReference type="NCBIfam" id="TIGR02080">
    <property type="entry name" value="O_succ_thio_ly"/>
    <property type="match status" value="1"/>
</dbReference>
<evidence type="ECO:0000256" key="2">
    <source>
        <dbReference type="ARBA" id="ARBA00022898"/>
    </source>
</evidence>
<dbReference type="FunFam" id="3.90.1150.10:FF:000008">
    <property type="entry name" value="Cystathionine gamma-synthase"/>
    <property type="match status" value="1"/>
</dbReference>
<dbReference type="InterPro" id="IPR015424">
    <property type="entry name" value="PyrdxlP-dep_Trfase"/>
</dbReference>
<dbReference type="EMBL" id="CP014841">
    <property type="protein sequence ID" value="AND71124.1"/>
    <property type="molecule type" value="Genomic_DNA"/>
</dbReference>
<organism evidence="5 6">
    <name type="scientific">Dyella thiooxydans</name>
    <dbReference type="NCBI Taxonomy" id="445710"/>
    <lineage>
        <taxon>Bacteria</taxon>
        <taxon>Pseudomonadati</taxon>
        <taxon>Pseudomonadota</taxon>
        <taxon>Gammaproteobacteria</taxon>
        <taxon>Lysobacterales</taxon>
        <taxon>Rhodanobacteraceae</taxon>
        <taxon>Dyella</taxon>
    </lineage>
</organism>
<dbReference type="FunFam" id="3.40.640.10:FF:000038">
    <property type="entry name" value="Cystathionine gamma-synthase"/>
    <property type="match status" value="1"/>
</dbReference>
<comment type="cofactor">
    <cofactor evidence="1 4">
        <name>pyridoxal 5'-phosphate</name>
        <dbReference type="ChEBI" id="CHEBI:597326"/>
    </cofactor>
</comment>
<dbReference type="Gene3D" id="3.40.640.10">
    <property type="entry name" value="Type I PLP-dependent aspartate aminotransferase-like (Major domain)"/>
    <property type="match status" value="1"/>
</dbReference>
<evidence type="ECO:0000256" key="1">
    <source>
        <dbReference type="ARBA" id="ARBA00001933"/>
    </source>
</evidence>
<evidence type="ECO:0000313" key="6">
    <source>
        <dbReference type="Proteomes" id="UP000077255"/>
    </source>
</evidence>
<dbReference type="PANTHER" id="PTHR11808">
    <property type="entry name" value="TRANS-SULFURATION ENZYME FAMILY MEMBER"/>
    <property type="match status" value="1"/>
</dbReference>
<gene>
    <name evidence="5" type="ORF">ATSB10_36700</name>
</gene>
<reference evidence="5 6" key="1">
    <citation type="submission" date="2016-02" db="EMBL/GenBank/DDBJ databases">
        <title>Complete genome sequencing and analysis of ATSB10, Dyella thiooxydans isolated from rhizosphere soil of sunflower (Helianthus annuus L.).</title>
        <authorList>
            <person name="Lee Y."/>
            <person name="Hwangbo K."/>
            <person name="Chung H."/>
            <person name="Yoo J."/>
            <person name="Kim K.Y."/>
            <person name="Sa T.M."/>
            <person name="Um Y."/>
            <person name="Madhaiyan M."/>
        </authorList>
    </citation>
    <scope>NUCLEOTIDE SEQUENCE [LARGE SCALE GENOMIC DNA]</scope>
    <source>
        <strain evidence="5 6">ATSB10</strain>
    </source>
</reference>
<sequence>MTTSAPSTRAVRAGIESDTQHGAIVPPLHLSTNYSFTGLGGKRAYDYSRSGNPTRDLLGEALADLEQGAGAVITASGMSAVALALELVPAGATVLAAHDCYGGTWRLLDAWAKKGRFRVVFADLTDPAALAAGLAHRPALVWVETPSNPLLRITDIRHVAHAAHTVGALVVVDNTFLSPALQQPLALGADLVVHSTTKYINGHSDVVGGAVVARTPELAEQIKWWGNCNGLTGGAFDSYLTLRGLRTLGVRLRQHEENAARIAEHLAGHGAVRKIYYPGLAEHPGHALAARQQQGFGAMLSFELHGEVEEIAAFVDGLEYFSLAESLGGVESLIAHPASMTHAAMAPEARRNAGIADTLLRLSVGIEDGDDLLRDLDAALRRATVAAASKRKVRA</sequence>
<dbReference type="Proteomes" id="UP000077255">
    <property type="component" value="Chromosome"/>
</dbReference>
<dbReference type="GO" id="GO:0005737">
    <property type="term" value="C:cytoplasm"/>
    <property type="evidence" value="ECO:0007669"/>
    <property type="project" value="TreeGrafter"/>
</dbReference>
<accession>A0A160N5N7</accession>
<dbReference type="InterPro" id="IPR000277">
    <property type="entry name" value="Cys/Met-Metab_PyrdxlP-dep_enz"/>
</dbReference>
<dbReference type="AlphaFoldDB" id="A0A160N5N7"/>
<evidence type="ECO:0000256" key="4">
    <source>
        <dbReference type="RuleBase" id="RU362118"/>
    </source>
</evidence>
<dbReference type="KEGG" id="dtx:ATSB10_36700"/>
<dbReference type="InterPro" id="IPR011821">
    <property type="entry name" value="O_succ_thio_ly"/>
</dbReference>
<dbReference type="PANTHER" id="PTHR11808:SF75">
    <property type="entry name" value="CYSTATHIONINE GAMMA-SYNTHASE"/>
    <property type="match status" value="1"/>
</dbReference>
<name>A0A160N5N7_9GAMM</name>
<feature type="modified residue" description="N6-(pyridoxal phosphate)lysine" evidence="3">
    <location>
        <position position="198"/>
    </location>
</feature>
<dbReference type="PROSITE" id="PS00868">
    <property type="entry name" value="CYS_MET_METAB_PP"/>
    <property type="match status" value="1"/>
</dbReference>
<dbReference type="InterPro" id="IPR015422">
    <property type="entry name" value="PyrdxlP-dep_Trfase_small"/>
</dbReference>
<dbReference type="PATRIC" id="fig|445710.3.peg.3669"/>
<dbReference type="STRING" id="445710.ATSB10_36700"/>
<comment type="similarity">
    <text evidence="4">Belongs to the trans-sulfuration enzymes family.</text>
</comment>
<dbReference type="GO" id="GO:0030170">
    <property type="term" value="F:pyridoxal phosphate binding"/>
    <property type="evidence" value="ECO:0007669"/>
    <property type="project" value="InterPro"/>
</dbReference>
<dbReference type="Pfam" id="PF01053">
    <property type="entry name" value="Cys_Met_Meta_PP"/>
    <property type="match status" value="1"/>
</dbReference>
<keyword evidence="2 3" id="KW-0663">Pyridoxal phosphate</keyword>
<dbReference type="GO" id="GO:0004123">
    <property type="term" value="F:cystathionine gamma-lyase activity"/>
    <property type="evidence" value="ECO:0007669"/>
    <property type="project" value="TreeGrafter"/>
</dbReference>